<feature type="domain" description="Heterokaryon incompatibility" evidence="1">
    <location>
        <begin position="21"/>
        <end position="110"/>
    </location>
</feature>
<proteinExistence type="predicted"/>
<name>A0A2J6PPZ8_9HELO</name>
<gene>
    <name evidence="3" type="ORF">NA56DRAFT_649716</name>
</gene>
<dbReference type="Pfam" id="PF26640">
    <property type="entry name" value="DUF8212"/>
    <property type="match status" value="1"/>
</dbReference>
<keyword evidence="4" id="KW-1185">Reference proteome</keyword>
<dbReference type="OrthoDB" id="674604at2759"/>
<feature type="domain" description="DUF8212" evidence="2">
    <location>
        <begin position="455"/>
        <end position="478"/>
    </location>
</feature>
<dbReference type="Proteomes" id="UP000235672">
    <property type="component" value="Unassembled WGS sequence"/>
</dbReference>
<sequence>MHLINCATLGLEQFVPPFPGYAIFSHTWGSGEASFKDMMSGRAMEMAGYQKIRHGIELARMDGLEYFWVDTCCIDKTSSAELTEAINSMFRWYQEATVCYVYLADVQATAASNPEFRKSRWFTRGWTLQELIAPRNITFYTAQWAEIGTKAQLAVLISEVTAIPIEVLNHLKRPDEYSVPERMAWAARRYTTRVEDRAYCLMGLFGINMTPVYGEGEGAFQRLQKEIMGLTNQSSGLRLLAVSSRPLTIETFSPQDAPPYAILSHTWSTSEVSLQDILVGKAPDRRGYQKIKGCCAQAARDGYKFLWVDTCCIDKTSSAELQEAICSMYKWYKNAVVCYAYLEDYDASSSQSQLSSCKWFKRGWTLQELIAPAIVKFYDSKWVGFGTKDDLCQQISYITGIDHRVLRGADPTKLTVAERMSWASERSTSRIEDIAYSLMGLFNVFMPMLYGEGNRAFIRLQEEIMKQSEDYTIFAWKSGGSESLRRGLLAHSPSEFESSSRSQARIQDRVQVISEYKTPDQQLCVPAALTSRGLLIGLPLLRQDALGHEVPELYEIGTTRFRGFDFLRRFRGTSSTPGDNEFLRSGTYLALICRSAASSRNSRILCIWLRKHPESGIFTRLSPGSVALLPEKRASKFHIHTIYVLPSGTEG</sequence>
<dbReference type="InterPro" id="IPR010730">
    <property type="entry name" value="HET"/>
</dbReference>
<reference evidence="3 4" key="1">
    <citation type="submission" date="2016-05" db="EMBL/GenBank/DDBJ databases">
        <title>A degradative enzymes factory behind the ericoid mycorrhizal symbiosis.</title>
        <authorList>
            <consortium name="DOE Joint Genome Institute"/>
            <person name="Martino E."/>
            <person name="Morin E."/>
            <person name="Grelet G."/>
            <person name="Kuo A."/>
            <person name="Kohler A."/>
            <person name="Daghino S."/>
            <person name="Barry K."/>
            <person name="Choi C."/>
            <person name="Cichocki N."/>
            <person name="Clum A."/>
            <person name="Copeland A."/>
            <person name="Hainaut M."/>
            <person name="Haridas S."/>
            <person name="Labutti K."/>
            <person name="Lindquist E."/>
            <person name="Lipzen A."/>
            <person name="Khouja H.-R."/>
            <person name="Murat C."/>
            <person name="Ohm R."/>
            <person name="Olson A."/>
            <person name="Spatafora J."/>
            <person name="Veneault-Fourrey C."/>
            <person name="Henrissat B."/>
            <person name="Grigoriev I."/>
            <person name="Martin F."/>
            <person name="Perotto S."/>
        </authorList>
    </citation>
    <scope>NUCLEOTIDE SEQUENCE [LARGE SCALE GENOMIC DNA]</scope>
    <source>
        <strain evidence="3 4">UAMH 7357</strain>
    </source>
</reference>
<dbReference type="AlphaFoldDB" id="A0A2J6PPZ8"/>
<evidence type="ECO:0000313" key="3">
    <source>
        <dbReference type="EMBL" id="PMD16107.1"/>
    </source>
</evidence>
<dbReference type="InterPro" id="IPR058525">
    <property type="entry name" value="DUF8212"/>
</dbReference>
<protein>
    <submittedName>
        <fullName evidence="3">HET-domain-containing protein</fullName>
    </submittedName>
</protein>
<evidence type="ECO:0000313" key="4">
    <source>
        <dbReference type="Proteomes" id="UP000235672"/>
    </source>
</evidence>
<accession>A0A2J6PPZ8</accession>
<dbReference type="EMBL" id="KZ613508">
    <property type="protein sequence ID" value="PMD16107.1"/>
    <property type="molecule type" value="Genomic_DNA"/>
</dbReference>
<feature type="domain" description="Heterokaryon incompatibility" evidence="1">
    <location>
        <begin position="260"/>
        <end position="352"/>
    </location>
</feature>
<organism evidence="3 4">
    <name type="scientific">Hyaloscypha hepaticicola</name>
    <dbReference type="NCBI Taxonomy" id="2082293"/>
    <lineage>
        <taxon>Eukaryota</taxon>
        <taxon>Fungi</taxon>
        <taxon>Dikarya</taxon>
        <taxon>Ascomycota</taxon>
        <taxon>Pezizomycotina</taxon>
        <taxon>Leotiomycetes</taxon>
        <taxon>Helotiales</taxon>
        <taxon>Hyaloscyphaceae</taxon>
        <taxon>Hyaloscypha</taxon>
    </lineage>
</organism>
<dbReference type="PANTHER" id="PTHR10622">
    <property type="entry name" value="HET DOMAIN-CONTAINING PROTEIN"/>
    <property type="match status" value="1"/>
</dbReference>
<evidence type="ECO:0000259" key="1">
    <source>
        <dbReference type="Pfam" id="PF06985"/>
    </source>
</evidence>
<dbReference type="Pfam" id="PF06985">
    <property type="entry name" value="HET"/>
    <property type="match status" value="2"/>
</dbReference>
<dbReference type="PANTHER" id="PTHR10622:SF10">
    <property type="entry name" value="HET DOMAIN-CONTAINING PROTEIN"/>
    <property type="match status" value="1"/>
</dbReference>
<evidence type="ECO:0000259" key="2">
    <source>
        <dbReference type="Pfam" id="PF26640"/>
    </source>
</evidence>
<dbReference type="STRING" id="1745343.A0A2J6PPZ8"/>